<feature type="region of interest" description="Disordered" evidence="5">
    <location>
        <begin position="1"/>
        <end position="52"/>
    </location>
</feature>
<proteinExistence type="predicted"/>
<feature type="transmembrane region" description="Helical" evidence="6">
    <location>
        <begin position="363"/>
        <end position="384"/>
    </location>
</feature>
<dbReference type="Gene3D" id="1.20.1250.20">
    <property type="entry name" value="MFS general substrate transporter like domains"/>
    <property type="match status" value="1"/>
</dbReference>
<evidence type="ECO:0000256" key="5">
    <source>
        <dbReference type="SAM" id="MobiDB-lite"/>
    </source>
</evidence>
<dbReference type="STRING" id="6832.A0A553PHE9"/>
<accession>A0A553PHE9</accession>
<evidence type="ECO:0000256" key="3">
    <source>
        <dbReference type="ARBA" id="ARBA00022989"/>
    </source>
</evidence>
<dbReference type="AlphaFoldDB" id="A0A553PHE9"/>
<sequence>MIMTEQGSSTSSASSASSNEDEVIAPPRELAPSRSTNPGMCQSQPVSVNPPRSRRCTPILLCPLQPSILDQNTNLSSSDLYEPQSSRPVQELSHHAKKKTSKKISFQEPVGLRAIVEYPYERYQESEEPGSERVWQRQKIRSKSAVVAPSLEPEDVSHRSRESINSIGSYGRKGGGKSRSHSISTIGSFHSQVDPVQIEDLIAMKTQIDELVSILMEKEAKLQELTSNSEDDSAMANNASSSIHPNPMEANFIRSIHSVGATLACLLAGFAMSLLGRRGATLYCTIPAYVCGYLFIGSAPSVWLIILGRFLTGIGLGLTLSVPTVYIVEITNLRVRGTLGVVPNLLCQIGIFATYVSGRWLDWSGLAFLACSVGLPFFLVVWNIPESPIYLSRCGRTEEATRVTTLLDLKTASLPVDCQPKQKLDGETHTILGSIKKLKNPEVWKPFLCGLGLMFFFQVRAN</sequence>
<dbReference type="InterPro" id="IPR050549">
    <property type="entry name" value="MFS_Trehalose_Transporter"/>
</dbReference>
<feature type="region of interest" description="Disordered" evidence="5">
    <location>
        <begin position="146"/>
        <end position="182"/>
    </location>
</feature>
<dbReference type="PROSITE" id="PS50850">
    <property type="entry name" value="MFS"/>
    <property type="match status" value="1"/>
</dbReference>
<feature type="transmembrane region" description="Helical" evidence="6">
    <location>
        <begin position="302"/>
        <end position="327"/>
    </location>
</feature>
<feature type="compositionally biased region" description="Polar residues" evidence="5">
    <location>
        <begin position="74"/>
        <end position="88"/>
    </location>
</feature>
<dbReference type="EMBL" id="VCGU01000004">
    <property type="protein sequence ID" value="TRY77106.1"/>
    <property type="molecule type" value="Genomic_DNA"/>
</dbReference>
<feature type="domain" description="Major facilitator superfamily (MFS) profile" evidence="7">
    <location>
        <begin position="180"/>
        <end position="462"/>
    </location>
</feature>
<evidence type="ECO:0000313" key="9">
    <source>
        <dbReference type="Proteomes" id="UP000318571"/>
    </source>
</evidence>
<dbReference type="PROSITE" id="PS00217">
    <property type="entry name" value="SUGAR_TRANSPORT_2"/>
    <property type="match status" value="1"/>
</dbReference>
<dbReference type="GO" id="GO:0022857">
    <property type="term" value="F:transmembrane transporter activity"/>
    <property type="evidence" value="ECO:0007669"/>
    <property type="project" value="InterPro"/>
</dbReference>
<feature type="transmembrane region" description="Helical" evidence="6">
    <location>
        <begin position="280"/>
        <end position="296"/>
    </location>
</feature>
<dbReference type="InterPro" id="IPR005829">
    <property type="entry name" value="Sugar_transporter_CS"/>
</dbReference>
<keyword evidence="3 6" id="KW-1133">Transmembrane helix</keyword>
<keyword evidence="2 6" id="KW-0812">Transmembrane</keyword>
<evidence type="ECO:0000256" key="6">
    <source>
        <dbReference type="SAM" id="Phobius"/>
    </source>
</evidence>
<evidence type="ECO:0000256" key="4">
    <source>
        <dbReference type="ARBA" id="ARBA00023136"/>
    </source>
</evidence>
<keyword evidence="9" id="KW-1185">Reference proteome</keyword>
<keyword evidence="4 6" id="KW-0472">Membrane</keyword>
<feature type="compositionally biased region" description="Polar residues" evidence="5">
    <location>
        <begin position="33"/>
        <end position="47"/>
    </location>
</feature>
<dbReference type="InterPro" id="IPR005828">
    <property type="entry name" value="MFS_sugar_transport-like"/>
</dbReference>
<evidence type="ECO:0000313" key="8">
    <source>
        <dbReference type="EMBL" id="TRY77106.1"/>
    </source>
</evidence>
<dbReference type="PANTHER" id="PTHR48021">
    <property type="match status" value="1"/>
</dbReference>
<protein>
    <recommendedName>
        <fullName evidence="7">Major facilitator superfamily (MFS) profile domain-containing protein</fullName>
    </recommendedName>
</protein>
<name>A0A553PHE9_TIGCA</name>
<evidence type="ECO:0000256" key="1">
    <source>
        <dbReference type="ARBA" id="ARBA00004141"/>
    </source>
</evidence>
<gene>
    <name evidence="8" type="ORF">TCAL_08775</name>
</gene>
<reference evidence="8 9" key="1">
    <citation type="journal article" date="2018" name="Nat. Ecol. Evol.">
        <title>Genomic signatures of mitonuclear coevolution across populations of Tigriopus californicus.</title>
        <authorList>
            <person name="Barreto F.S."/>
            <person name="Watson E.T."/>
            <person name="Lima T.G."/>
            <person name="Willett C.S."/>
            <person name="Edmands S."/>
            <person name="Li W."/>
            <person name="Burton R.S."/>
        </authorList>
    </citation>
    <scope>NUCLEOTIDE SEQUENCE [LARGE SCALE GENOMIC DNA]</scope>
    <source>
        <strain evidence="8 9">San Diego</strain>
    </source>
</reference>
<dbReference type="SUPFAM" id="SSF103473">
    <property type="entry name" value="MFS general substrate transporter"/>
    <property type="match status" value="1"/>
</dbReference>
<comment type="subcellular location">
    <subcellularLocation>
        <location evidence="1">Membrane</location>
        <topology evidence="1">Multi-pass membrane protein</topology>
    </subcellularLocation>
</comment>
<dbReference type="Pfam" id="PF00083">
    <property type="entry name" value="Sugar_tr"/>
    <property type="match status" value="1"/>
</dbReference>
<dbReference type="Proteomes" id="UP000318571">
    <property type="component" value="Chromosome 5"/>
</dbReference>
<feature type="transmembrane region" description="Helical" evidence="6">
    <location>
        <begin position="256"/>
        <end position="275"/>
    </location>
</feature>
<feature type="transmembrane region" description="Helical" evidence="6">
    <location>
        <begin position="339"/>
        <end position="357"/>
    </location>
</feature>
<feature type="region of interest" description="Disordered" evidence="5">
    <location>
        <begin position="74"/>
        <end position="104"/>
    </location>
</feature>
<dbReference type="GO" id="GO:0016020">
    <property type="term" value="C:membrane"/>
    <property type="evidence" value="ECO:0007669"/>
    <property type="project" value="UniProtKB-SubCell"/>
</dbReference>
<dbReference type="PANTHER" id="PTHR48021:SF96">
    <property type="entry name" value="FACILITATED TREHALOSE TRANSPORTER TRET1-1-RELATED"/>
    <property type="match status" value="1"/>
</dbReference>
<dbReference type="InterPro" id="IPR020846">
    <property type="entry name" value="MFS_dom"/>
</dbReference>
<feature type="compositionally biased region" description="Low complexity" evidence="5">
    <location>
        <begin position="8"/>
        <end position="18"/>
    </location>
</feature>
<dbReference type="InterPro" id="IPR036259">
    <property type="entry name" value="MFS_trans_sf"/>
</dbReference>
<comment type="caution">
    <text evidence="8">The sequence shown here is derived from an EMBL/GenBank/DDBJ whole genome shotgun (WGS) entry which is preliminary data.</text>
</comment>
<organism evidence="8 9">
    <name type="scientific">Tigriopus californicus</name>
    <name type="common">Marine copepod</name>
    <dbReference type="NCBI Taxonomy" id="6832"/>
    <lineage>
        <taxon>Eukaryota</taxon>
        <taxon>Metazoa</taxon>
        <taxon>Ecdysozoa</taxon>
        <taxon>Arthropoda</taxon>
        <taxon>Crustacea</taxon>
        <taxon>Multicrustacea</taxon>
        <taxon>Hexanauplia</taxon>
        <taxon>Copepoda</taxon>
        <taxon>Harpacticoida</taxon>
        <taxon>Harpacticidae</taxon>
        <taxon>Tigriopus</taxon>
    </lineage>
</organism>
<evidence type="ECO:0000259" key="7">
    <source>
        <dbReference type="PROSITE" id="PS50850"/>
    </source>
</evidence>
<evidence type="ECO:0000256" key="2">
    <source>
        <dbReference type="ARBA" id="ARBA00022692"/>
    </source>
</evidence>